<evidence type="ECO:0000313" key="7">
    <source>
        <dbReference type="EMBL" id="QHF08654.1"/>
    </source>
</evidence>
<protein>
    <recommendedName>
        <fullName evidence="1">DNA (cytosine-5-)-methyltransferase</fullName>
        <ecNumber evidence="1">2.1.1.37</ecNumber>
    </recommendedName>
</protein>
<evidence type="ECO:0000256" key="3">
    <source>
        <dbReference type="ARBA" id="ARBA00022679"/>
    </source>
</evidence>
<keyword evidence="4" id="KW-0949">S-adenosyl-L-methionine</keyword>
<evidence type="ECO:0000256" key="2">
    <source>
        <dbReference type="ARBA" id="ARBA00022603"/>
    </source>
</evidence>
<name>A0AAJ4E4K3_PSESX</name>
<keyword evidence="5" id="KW-0680">Restriction system</keyword>
<dbReference type="AlphaFoldDB" id="A0AAJ4E4K3"/>
<proteinExistence type="predicted"/>
<dbReference type="RefSeq" id="WP_159372285.1">
    <property type="nucleotide sequence ID" value="NZ_CP047267.1"/>
</dbReference>
<dbReference type="Gene3D" id="3.40.50.150">
    <property type="entry name" value="Vaccinia Virus protein VP39"/>
    <property type="match status" value="1"/>
</dbReference>
<dbReference type="EC" id="2.1.1.37" evidence="1"/>
<evidence type="ECO:0000256" key="1">
    <source>
        <dbReference type="ARBA" id="ARBA00011975"/>
    </source>
</evidence>
<dbReference type="Gene3D" id="3.90.120.10">
    <property type="entry name" value="DNA Methylase, subunit A, domain 2"/>
    <property type="match status" value="1"/>
</dbReference>
<sequence>MSAHQKKHPFDFKTQYGLGFNPQDDEIVVDFFCGGGGAGTGLEMGLGRTVSVAKNHSPAAISMHTVNHPGAKHFTTDVFDGDPDTECGGKAVGWFHMSPDCTHHSQAAGGQPRKREIRNLSWIGLKWAGKKKPRVISLENVKQILQWGPLVAKRCKSTGRVVKLGGGIAAPGEVVPVDQQFLVPDPARRGQTWAVFVAELERLGYSVEWRVIRACDFGAPTSRERLFMIARCDGQPIVWPEPTHAKRPAKGQKPWRTAAECIEFTDLGKSIFGRKKDLAPATLRRVAKGMKKFVIDNPAPFIVPIANWSGETVQSANEPLRTVTSYPKGGAFSVVSPVIAPATHQGSDRINDPLEPLPTVTCANRGELTLISPTLIQSGYGEREGQQPRVPGIEQPLGAVVAGGVKHALTSSILVGAGGPVYAGKPVAADQPVGTLMTQNHRALASACIVQAGHGEGSGATKRRSHGVNDILGPVGTVTASGGGQSIASAHLVKFRFDDAGKALDEPLPTITSGGNYQRPAGAAHAMGVSTVFMAQMNGGFNTTHAKGVDEPMTTVTNTGSQQQLVAASLVHLRGNCDARDPADPLHTISAGGQHHGLVTAFMERQFGASVGQPLDEPAPTVTAGGGCKSSIVSLRLSPEHEEGALRVAAFLISYYGTENVSGAGEPAPTITTKDRLALVTVTVKGTPYVIVDICLRMLKPSELYKAQGFPADYVITHGADGKPFTKTQQVHMCGNSVSPPPMAALARANDPWRIARAQNIAA</sequence>
<dbReference type="InterPro" id="IPR029063">
    <property type="entry name" value="SAM-dependent_MTases_sf"/>
</dbReference>
<evidence type="ECO:0000256" key="4">
    <source>
        <dbReference type="ARBA" id="ARBA00022691"/>
    </source>
</evidence>
<dbReference type="SUPFAM" id="SSF53335">
    <property type="entry name" value="S-adenosyl-L-methionine-dependent methyltransferases"/>
    <property type="match status" value="2"/>
</dbReference>
<dbReference type="InterPro" id="IPR050390">
    <property type="entry name" value="C5-Methyltransferase"/>
</dbReference>
<accession>A0AAJ4E4K3</accession>
<reference evidence="7 8" key="1">
    <citation type="journal article" date="2014" name="Genome Announc.">
        <title>Draft Genome Sequences of a Phylogenetically Diverse Suite of Pseudomonas syringae Strains from Multiple Source Populations.</title>
        <authorList>
            <person name="Baltrus D.A."/>
            <person name="Yourstone S."/>
            <person name="Lind A."/>
            <person name="Guilbaud C."/>
            <person name="Sands D.C."/>
            <person name="Jones C.D."/>
            <person name="Morris C.E."/>
            <person name="Dangl J.L."/>
        </authorList>
    </citation>
    <scope>NUCLEOTIDE SEQUENCE [LARGE SCALE GENOMIC DNA]</scope>
    <source>
        <strain evidence="7 8">UB303</strain>
    </source>
</reference>
<dbReference type="GO" id="GO:0003886">
    <property type="term" value="F:DNA (cytosine-5-)-methyltransferase activity"/>
    <property type="evidence" value="ECO:0007669"/>
    <property type="project" value="UniProtKB-EC"/>
</dbReference>
<dbReference type="GO" id="GO:0032259">
    <property type="term" value="P:methylation"/>
    <property type="evidence" value="ECO:0007669"/>
    <property type="project" value="UniProtKB-KW"/>
</dbReference>
<dbReference type="GO" id="GO:0044027">
    <property type="term" value="P:negative regulation of gene expression via chromosomal CpG island methylation"/>
    <property type="evidence" value="ECO:0007669"/>
    <property type="project" value="TreeGrafter"/>
</dbReference>
<dbReference type="PANTHER" id="PTHR10629:SF52">
    <property type="entry name" value="DNA (CYTOSINE-5)-METHYLTRANSFERASE 1"/>
    <property type="match status" value="1"/>
</dbReference>
<keyword evidence="2 7" id="KW-0489">Methyltransferase</keyword>
<comment type="catalytic activity">
    <reaction evidence="6">
        <text>a 2'-deoxycytidine in DNA + S-adenosyl-L-methionine = a 5-methyl-2'-deoxycytidine in DNA + S-adenosyl-L-homocysteine + H(+)</text>
        <dbReference type="Rhea" id="RHEA:13681"/>
        <dbReference type="Rhea" id="RHEA-COMP:11369"/>
        <dbReference type="Rhea" id="RHEA-COMP:11370"/>
        <dbReference type="ChEBI" id="CHEBI:15378"/>
        <dbReference type="ChEBI" id="CHEBI:57856"/>
        <dbReference type="ChEBI" id="CHEBI:59789"/>
        <dbReference type="ChEBI" id="CHEBI:85452"/>
        <dbReference type="ChEBI" id="CHEBI:85454"/>
        <dbReference type="EC" id="2.1.1.37"/>
    </reaction>
</comment>
<keyword evidence="3" id="KW-0808">Transferase</keyword>
<dbReference type="Pfam" id="PF00145">
    <property type="entry name" value="DNA_methylase"/>
    <property type="match status" value="2"/>
</dbReference>
<dbReference type="GO" id="GO:0009307">
    <property type="term" value="P:DNA restriction-modification system"/>
    <property type="evidence" value="ECO:0007669"/>
    <property type="project" value="UniProtKB-KW"/>
</dbReference>
<evidence type="ECO:0000313" key="8">
    <source>
        <dbReference type="Proteomes" id="UP000464688"/>
    </source>
</evidence>
<organism evidence="7 8">
    <name type="scientific">Pseudomonas syringae UB303</name>
    <dbReference type="NCBI Taxonomy" id="1357287"/>
    <lineage>
        <taxon>Bacteria</taxon>
        <taxon>Pseudomonadati</taxon>
        <taxon>Pseudomonadota</taxon>
        <taxon>Gammaproteobacteria</taxon>
        <taxon>Pseudomonadales</taxon>
        <taxon>Pseudomonadaceae</taxon>
        <taxon>Pseudomonas</taxon>
        <taxon>Pseudomonas syringae</taxon>
    </lineage>
</organism>
<gene>
    <name evidence="7" type="ORF">N026_14725</name>
</gene>
<dbReference type="GO" id="GO:0003677">
    <property type="term" value="F:DNA binding"/>
    <property type="evidence" value="ECO:0007669"/>
    <property type="project" value="TreeGrafter"/>
</dbReference>
<dbReference type="REBASE" id="354092">
    <property type="entry name" value="M.PsyUB303ORF14725P"/>
</dbReference>
<dbReference type="EMBL" id="CP047267">
    <property type="protein sequence ID" value="QHF08654.1"/>
    <property type="molecule type" value="Genomic_DNA"/>
</dbReference>
<evidence type="ECO:0000256" key="5">
    <source>
        <dbReference type="ARBA" id="ARBA00022747"/>
    </source>
</evidence>
<dbReference type="PANTHER" id="PTHR10629">
    <property type="entry name" value="CYTOSINE-SPECIFIC METHYLTRANSFERASE"/>
    <property type="match status" value="1"/>
</dbReference>
<evidence type="ECO:0000256" key="6">
    <source>
        <dbReference type="ARBA" id="ARBA00047422"/>
    </source>
</evidence>
<dbReference type="InterPro" id="IPR001525">
    <property type="entry name" value="C5_MeTfrase"/>
</dbReference>
<dbReference type="Proteomes" id="UP000464688">
    <property type="component" value="Chromosome"/>
</dbReference>